<organism evidence="7 8">
    <name type="scientific">Zoogloea ramigera</name>
    <dbReference type="NCBI Taxonomy" id="350"/>
    <lineage>
        <taxon>Bacteria</taxon>
        <taxon>Pseudomonadati</taxon>
        <taxon>Pseudomonadota</taxon>
        <taxon>Betaproteobacteria</taxon>
        <taxon>Rhodocyclales</taxon>
        <taxon>Zoogloeaceae</taxon>
        <taxon>Zoogloea</taxon>
    </lineage>
</organism>
<dbReference type="GO" id="GO:0046872">
    <property type="term" value="F:metal ion binding"/>
    <property type="evidence" value="ECO:0007669"/>
    <property type="project" value="UniProtKB-KW"/>
</dbReference>
<dbReference type="InterPro" id="IPR029055">
    <property type="entry name" value="Ntn_hydrolases_N"/>
</dbReference>
<dbReference type="RefSeq" id="WP_141353963.1">
    <property type="nucleotide sequence ID" value="NZ_BJNV01000062.1"/>
</dbReference>
<comment type="cofactor">
    <cofactor evidence="5">
        <name>Ca(2+)</name>
        <dbReference type="ChEBI" id="CHEBI:29108"/>
    </cofactor>
    <text evidence="5">Binds 1 Ca(2+) ion per dimer.</text>
</comment>
<dbReference type="InterPro" id="IPR002692">
    <property type="entry name" value="S45"/>
</dbReference>
<keyword evidence="8" id="KW-1185">Reference proteome</keyword>
<evidence type="ECO:0000256" key="4">
    <source>
        <dbReference type="PIRSR" id="PIRSR001227-1"/>
    </source>
</evidence>
<evidence type="ECO:0000256" key="5">
    <source>
        <dbReference type="PIRSR" id="PIRSR001227-2"/>
    </source>
</evidence>
<evidence type="ECO:0000313" key="7">
    <source>
        <dbReference type="EMBL" id="GEC97039.1"/>
    </source>
</evidence>
<proteinExistence type="inferred from homology"/>
<dbReference type="Gene3D" id="2.30.120.10">
    <property type="match status" value="1"/>
</dbReference>
<dbReference type="InterPro" id="IPR043146">
    <property type="entry name" value="Penicillin_amidase_N_B-knob"/>
</dbReference>
<keyword evidence="6" id="KW-0732">Signal</keyword>
<keyword evidence="5" id="KW-0106">Calcium</keyword>
<feature type="binding site" evidence="5">
    <location>
        <position position="375"/>
    </location>
    <ligand>
        <name>Ca(2+)</name>
        <dbReference type="ChEBI" id="CHEBI:29108"/>
    </ligand>
</feature>
<dbReference type="OrthoDB" id="9760084at2"/>
<feature type="active site" description="Nucleophile" evidence="4">
    <location>
        <position position="303"/>
    </location>
</feature>
<comment type="similarity">
    <text evidence="1">Belongs to the peptidase S45 family.</text>
</comment>
<comment type="caution">
    <text evidence="7">The sequence shown here is derived from an EMBL/GenBank/DDBJ whole genome shotgun (WGS) entry which is preliminary data.</text>
</comment>
<dbReference type="Gene3D" id="1.10.439.10">
    <property type="entry name" value="Penicillin Amidohydrolase, domain 1"/>
    <property type="match status" value="1"/>
</dbReference>
<dbReference type="PANTHER" id="PTHR34218">
    <property type="entry name" value="PEPTIDASE S45 PENICILLIN AMIDASE"/>
    <property type="match status" value="1"/>
</dbReference>
<feature type="chain" id="PRO_5021308391" evidence="6">
    <location>
        <begin position="32"/>
        <end position="856"/>
    </location>
</feature>
<feature type="binding site" evidence="5">
    <location>
        <position position="377"/>
    </location>
    <ligand>
        <name>Ca(2+)</name>
        <dbReference type="ChEBI" id="CHEBI:29108"/>
    </ligand>
</feature>
<dbReference type="Gene3D" id="1.10.287.150">
    <property type="match status" value="1"/>
</dbReference>
<dbReference type="Gene3D" id="1.10.1400.10">
    <property type="match status" value="1"/>
</dbReference>
<protein>
    <submittedName>
        <fullName evidence="7">Penicillin amidase</fullName>
    </submittedName>
</protein>
<evidence type="ECO:0000256" key="2">
    <source>
        <dbReference type="ARBA" id="ARBA00022801"/>
    </source>
</evidence>
<feature type="binding site" evidence="5">
    <location>
        <position position="554"/>
    </location>
    <ligand>
        <name>Ca(2+)</name>
        <dbReference type="ChEBI" id="CHEBI:29108"/>
    </ligand>
</feature>
<dbReference type="GO" id="GO:0017000">
    <property type="term" value="P:antibiotic biosynthetic process"/>
    <property type="evidence" value="ECO:0007669"/>
    <property type="project" value="InterPro"/>
</dbReference>
<dbReference type="AlphaFoldDB" id="A0A4Y4CZA0"/>
<dbReference type="Proteomes" id="UP000318422">
    <property type="component" value="Unassembled WGS sequence"/>
</dbReference>
<feature type="binding site" evidence="5">
    <location>
        <position position="378"/>
    </location>
    <ligand>
        <name>Ca(2+)</name>
        <dbReference type="ChEBI" id="CHEBI:29108"/>
    </ligand>
</feature>
<dbReference type="Gene3D" id="3.60.20.10">
    <property type="entry name" value="Glutamine Phosphoribosylpyrophosphate, subunit 1, domain 1"/>
    <property type="match status" value="1"/>
</dbReference>
<keyword evidence="3" id="KW-0865">Zymogen</keyword>
<evidence type="ECO:0000256" key="1">
    <source>
        <dbReference type="ARBA" id="ARBA00006586"/>
    </source>
</evidence>
<dbReference type="InterPro" id="IPR043147">
    <property type="entry name" value="Penicillin_amidase_A-knob"/>
</dbReference>
<dbReference type="EMBL" id="BJNV01000062">
    <property type="protein sequence ID" value="GEC97039.1"/>
    <property type="molecule type" value="Genomic_DNA"/>
</dbReference>
<keyword evidence="5" id="KW-0479">Metal-binding</keyword>
<dbReference type="InterPro" id="IPR023343">
    <property type="entry name" value="Penicillin_amidase_dom1"/>
</dbReference>
<dbReference type="Pfam" id="PF01804">
    <property type="entry name" value="Penicil_amidase"/>
    <property type="match status" value="1"/>
</dbReference>
<sequence>MKPSPSHARRTATLAAALGALLVTATAPVAARSPQAAARVTATQESVEIRRDHSGMPHVYAKTTFGLFHGYGYVVAQDRLFQMEMARRSTQGRVAEVLGPKFVAFDKGIRANYWPQSIHDQIAALPRADRDILEGYAAGMNAWLARVKADPGRLIPKQFNDLGFAPEPWTAFDVVMVFVGTMANRFSDFNTEIDNLGLLTALTDKHGAAAGRTIFDELKWVIDPDAPTTVPESAGRYTVPVSTAGTIAYTLPDYRDTPPSLARLARHIDGALLGGPQEAQHEALLAQLEAFGMTGQAGFPAASNIWIVGKKRAAGASSILLNGPQFGWFAPAYTFGIGLHGAGFDIVGNTPFAYPCILFGHNGRIGWGATAGFGDGVDIFAEKLDPADPTRYLHKGEWKQMETRSETIAVKGAAAETLEVHRTVHGLVVKSDPKAGVAYAKARTWSGRELDSLFGWVRQGQATDWKGWLGQAERNALTINWYYADRRGNIGYVHTGKYPERRAGHDLRLPVPGTGEMDWKGLLPFRSNPQVYNPDTGYLVNWNNSPMKGYPNPDMLWLSWGGADRLNELEQRLAAQPRLDADAMWALLKPTSLADVNVRYFLPALEKAVAGLPDDDRRRQMVRLLAGWDRMHDDANRDGRYDSPASAIMPAWFAAMLRATVAADLPADFAKFYLSAGYPTAEAPPAGSINVQPGVKVLHRIVRAEQKNEALSHDFLKGRSFSEASLQALAEADAALTQRYGADMAGWLAPVAKNKFFASNFFGVPQAGDAEARFSHVAMNRGTENNMTALGEREVRSWDVAAPGQDGFVAPDGSTGPHYLDQMELYDQYKHKPVLGTRKEIVKGTTRIEHLTLPRR</sequence>
<accession>A0A4Y4CZA0</accession>
<reference evidence="7 8" key="1">
    <citation type="submission" date="2019-06" db="EMBL/GenBank/DDBJ databases">
        <title>Whole genome shotgun sequence of Zoogloea ramigera NBRC 15342.</title>
        <authorList>
            <person name="Hosoyama A."/>
            <person name="Uohara A."/>
            <person name="Ohji S."/>
            <person name="Ichikawa N."/>
        </authorList>
    </citation>
    <scope>NUCLEOTIDE SEQUENCE [LARGE SCALE GENOMIC DNA]</scope>
    <source>
        <strain evidence="7 8">NBRC 15342</strain>
    </source>
</reference>
<keyword evidence="2" id="KW-0378">Hydrolase</keyword>
<dbReference type="PIRSF" id="PIRSF001227">
    <property type="entry name" value="Pen_acylase"/>
    <property type="match status" value="1"/>
</dbReference>
<feature type="binding site" evidence="5">
    <location>
        <position position="192"/>
    </location>
    <ligand>
        <name>Ca(2+)</name>
        <dbReference type="ChEBI" id="CHEBI:29108"/>
    </ligand>
</feature>
<gene>
    <name evidence="7" type="primary">pac</name>
    <name evidence="7" type="ORF">ZRA01_31120</name>
</gene>
<dbReference type="GO" id="GO:0016811">
    <property type="term" value="F:hydrolase activity, acting on carbon-nitrogen (but not peptide) bonds, in linear amides"/>
    <property type="evidence" value="ECO:0007669"/>
    <property type="project" value="InterPro"/>
</dbReference>
<dbReference type="SUPFAM" id="SSF56235">
    <property type="entry name" value="N-terminal nucleophile aminohydrolases (Ntn hydrolases)"/>
    <property type="match status" value="1"/>
</dbReference>
<evidence type="ECO:0000256" key="6">
    <source>
        <dbReference type="SAM" id="SignalP"/>
    </source>
</evidence>
<name>A0A4Y4CZA0_ZOORA</name>
<feature type="signal peptide" evidence="6">
    <location>
        <begin position="1"/>
        <end position="31"/>
    </location>
</feature>
<dbReference type="InterPro" id="IPR014395">
    <property type="entry name" value="Pen/GL7ACA/AHL_acylase"/>
</dbReference>
<dbReference type="PANTHER" id="PTHR34218:SF4">
    <property type="entry name" value="ACYL-HOMOSERINE LACTONE ACYLASE QUIP"/>
    <property type="match status" value="1"/>
</dbReference>
<evidence type="ECO:0000256" key="3">
    <source>
        <dbReference type="ARBA" id="ARBA00023145"/>
    </source>
</evidence>
<evidence type="ECO:0000313" key="8">
    <source>
        <dbReference type="Proteomes" id="UP000318422"/>
    </source>
</evidence>